<dbReference type="InterPro" id="IPR007016">
    <property type="entry name" value="O-antigen_ligase-rel_domated"/>
</dbReference>
<feature type="transmembrane region" description="Helical" evidence="5">
    <location>
        <begin position="211"/>
        <end position="231"/>
    </location>
</feature>
<dbReference type="PANTHER" id="PTHR37422">
    <property type="entry name" value="TEICHURONIC ACID BIOSYNTHESIS PROTEIN TUAE"/>
    <property type="match status" value="1"/>
</dbReference>
<feature type="transmembrane region" description="Helical" evidence="5">
    <location>
        <begin position="147"/>
        <end position="166"/>
    </location>
</feature>
<feature type="transmembrane region" description="Helical" evidence="5">
    <location>
        <begin position="115"/>
        <end position="135"/>
    </location>
</feature>
<dbReference type="InterPro" id="IPR051533">
    <property type="entry name" value="WaaL-like"/>
</dbReference>
<dbReference type="Pfam" id="PF04932">
    <property type="entry name" value="Wzy_C"/>
    <property type="match status" value="1"/>
</dbReference>
<accession>A0ABS4KUG9</accession>
<comment type="subcellular location">
    <subcellularLocation>
        <location evidence="1">Membrane</location>
        <topology evidence="1">Multi-pass membrane protein</topology>
    </subcellularLocation>
</comment>
<reference evidence="7 8" key="1">
    <citation type="submission" date="2021-03" db="EMBL/GenBank/DDBJ databases">
        <title>Genomic Encyclopedia of Type Strains, Phase IV (KMG-IV): sequencing the most valuable type-strain genomes for metagenomic binning, comparative biology and taxonomic classification.</title>
        <authorList>
            <person name="Goeker M."/>
        </authorList>
    </citation>
    <scope>NUCLEOTIDE SEQUENCE [LARGE SCALE GENOMIC DNA]</scope>
    <source>
        <strain evidence="7 8">DSM 28783</strain>
    </source>
</reference>
<feature type="transmembrane region" description="Helical" evidence="5">
    <location>
        <begin position="251"/>
        <end position="279"/>
    </location>
</feature>
<proteinExistence type="predicted"/>
<feature type="transmembrane region" description="Helical" evidence="5">
    <location>
        <begin position="80"/>
        <end position="103"/>
    </location>
</feature>
<dbReference type="RefSeq" id="WP_209701664.1">
    <property type="nucleotide sequence ID" value="NZ_JAGGLM010000005.1"/>
</dbReference>
<sequence>MYEGIHKYLKECGKIILISIGVSATSSLILYKNIGMSTSFMLFIALLCLIIDLYLIYKDRRKSIIIFLLLLPIYTTVRRICYFDIFFIKVTFETIYITVLFASSFRDVIKTVKNLSFNFMFMILAFFLFCVNSSFYSVDILGALSEVYIGVLTPIMFMLCFMTYFNKDDKNKIYYILISALDFSCLYGFVQLLSKGISLTSIRDNRISLTFGFNNVNIFAGILIAVFPLLIEMILYKKNSRKEKLVLYSSFLLYSISLLITFSRGAWICYIAIIFMSLYSKKYRKVFVALLVPALFIAKPVFHYIISRGTTTSFLNNESAVARLQSIFTDIILMKKYPFGIGGGNFAEAYKNFSLEGYFAMPKYIRYRAIAPSYTLENAHNLILQIGVEFGIAAACIFVLIIINRLKTAAKNLNYSRGAFNSIFIYFVFSLITGNEFDHKGIIMGTIIMFAMFSIIELYLKKDMENKRKII</sequence>
<dbReference type="Proteomes" id="UP001519307">
    <property type="component" value="Unassembled WGS sequence"/>
</dbReference>
<keyword evidence="7" id="KW-0436">Ligase</keyword>
<name>A0ABS4KUG9_9CLOT</name>
<feature type="transmembrane region" description="Helical" evidence="5">
    <location>
        <begin position="172"/>
        <end position="190"/>
    </location>
</feature>
<evidence type="ECO:0000256" key="4">
    <source>
        <dbReference type="ARBA" id="ARBA00023136"/>
    </source>
</evidence>
<feature type="transmembrane region" description="Helical" evidence="5">
    <location>
        <begin position="382"/>
        <end position="403"/>
    </location>
</feature>
<feature type="transmembrane region" description="Helical" evidence="5">
    <location>
        <begin position="286"/>
        <end position="306"/>
    </location>
</feature>
<gene>
    <name evidence="7" type="ORF">J2Z42_001141</name>
</gene>
<evidence type="ECO:0000256" key="1">
    <source>
        <dbReference type="ARBA" id="ARBA00004141"/>
    </source>
</evidence>
<keyword evidence="8" id="KW-1185">Reference proteome</keyword>
<keyword evidence="3 5" id="KW-1133">Transmembrane helix</keyword>
<evidence type="ECO:0000256" key="2">
    <source>
        <dbReference type="ARBA" id="ARBA00022692"/>
    </source>
</evidence>
<dbReference type="EMBL" id="JAGGLM010000005">
    <property type="protein sequence ID" value="MBP2032469.1"/>
    <property type="molecule type" value="Genomic_DNA"/>
</dbReference>
<evidence type="ECO:0000256" key="5">
    <source>
        <dbReference type="SAM" id="Phobius"/>
    </source>
</evidence>
<protein>
    <submittedName>
        <fullName evidence="7">O-antigen ligase</fullName>
    </submittedName>
</protein>
<feature type="transmembrane region" description="Helical" evidence="5">
    <location>
        <begin position="441"/>
        <end position="460"/>
    </location>
</feature>
<evidence type="ECO:0000256" key="3">
    <source>
        <dbReference type="ARBA" id="ARBA00022989"/>
    </source>
</evidence>
<feature type="domain" description="O-antigen ligase-related" evidence="6">
    <location>
        <begin position="251"/>
        <end position="399"/>
    </location>
</feature>
<comment type="caution">
    <text evidence="7">The sequence shown here is derived from an EMBL/GenBank/DDBJ whole genome shotgun (WGS) entry which is preliminary data.</text>
</comment>
<evidence type="ECO:0000313" key="7">
    <source>
        <dbReference type="EMBL" id="MBP2032469.1"/>
    </source>
</evidence>
<feature type="transmembrane region" description="Helical" evidence="5">
    <location>
        <begin position="415"/>
        <end position="435"/>
    </location>
</feature>
<feature type="transmembrane region" description="Helical" evidence="5">
    <location>
        <begin position="37"/>
        <end position="57"/>
    </location>
</feature>
<dbReference type="PANTHER" id="PTHR37422:SF13">
    <property type="entry name" value="LIPOPOLYSACCHARIDE BIOSYNTHESIS PROTEIN PA4999-RELATED"/>
    <property type="match status" value="1"/>
</dbReference>
<keyword evidence="2 5" id="KW-0812">Transmembrane</keyword>
<feature type="transmembrane region" description="Helical" evidence="5">
    <location>
        <begin position="12"/>
        <end position="31"/>
    </location>
</feature>
<evidence type="ECO:0000259" key="6">
    <source>
        <dbReference type="Pfam" id="PF04932"/>
    </source>
</evidence>
<organism evidence="7 8">
    <name type="scientific">Clostridium algifaecis</name>
    <dbReference type="NCBI Taxonomy" id="1472040"/>
    <lineage>
        <taxon>Bacteria</taxon>
        <taxon>Bacillati</taxon>
        <taxon>Bacillota</taxon>
        <taxon>Clostridia</taxon>
        <taxon>Eubacteriales</taxon>
        <taxon>Clostridiaceae</taxon>
        <taxon>Clostridium</taxon>
    </lineage>
</organism>
<dbReference type="GO" id="GO:0016874">
    <property type="term" value="F:ligase activity"/>
    <property type="evidence" value="ECO:0007669"/>
    <property type="project" value="UniProtKB-KW"/>
</dbReference>
<keyword evidence="4 5" id="KW-0472">Membrane</keyword>
<evidence type="ECO:0000313" key="8">
    <source>
        <dbReference type="Proteomes" id="UP001519307"/>
    </source>
</evidence>